<evidence type="ECO:0000313" key="3">
    <source>
        <dbReference type="Proteomes" id="UP000188268"/>
    </source>
</evidence>
<organism evidence="2 3">
    <name type="scientific">Corchorus capsularis</name>
    <name type="common">Jute</name>
    <dbReference type="NCBI Taxonomy" id="210143"/>
    <lineage>
        <taxon>Eukaryota</taxon>
        <taxon>Viridiplantae</taxon>
        <taxon>Streptophyta</taxon>
        <taxon>Embryophyta</taxon>
        <taxon>Tracheophyta</taxon>
        <taxon>Spermatophyta</taxon>
        <taxon>Magnoliopsida</taxon>
        <taxon>eudicotyledons</taxon>
        <taxon>Gunneridae</taxon>
        <taxon>Pentapetalae</taxon>
        <taxon>rosids</taxon>
        <taxon>malvids</taxon>
        <taxon>Malvales</taxon>
        <taxon>Malvaceae</taxon>
        <taxon>Grewioideae</taxon>
        <taxon>Apeibeae</taxon>
        <taxon>Corchorus</taxon>
    </lineage>
</organism>
<name>A0A1R3GQB2_COCAP</name>
<dbReference type="EMBL" id="AWWV01013729">
    <property type="protein sequence ID" value="OMO60262.1"/>
    <property type="molecule type" value="Genomic_DNA"/>
</dbReference>
<dbReference type="AlphaFoldDB" id="A0A1R3GQB2"/>
<keyword evidence="3" id="KW-1185">Reference proteome</keyword>
<accession>A0A1R3GQB2</accession>
<feature type="region of interest" description="Disordered" evidence="1">
    <location>
        <begin position="1"/>
        <end position="23"/>
    </location>
</feature>
<sequence length="23" mass="2773">MAVEERALMEEVETPTRKKLKRK</sequence>
<evidence type="ECO:0000256" key="1">
    <source>
        <dbReference type="SAM" id="MobiDB-lite"/>
    </source>
</evidence>
<proteinExistence type="predicted"/>
<dbReference type="Gramene" id="OMO60262">
    <property type="protein sequence ID" value="OMO60262"/>
    <property type="gene ID" value="CCACVL1_24305"/>
</dbReference>
<dbReference type="Proteomes" id="UP000188268">
    <property type="component" value="Unassembled WGS sequence"/>
</dbReference>
<evidence type="ECO:0000313" key="2">
    <source>
        <dbReference type="EMBL" id="OMO60262.1"/>
    </source>
</evidence>
<comment type="caution">
    <text evidence="2">The sequence shown here is derived from an EMBL/GenBank/DDBJ whole genome shotgun (WGS) entry which is preliminary data.</text>
</comment>
<gene>
    <name evidence="2" type="ORF">CCACVL1_24305</name>
</gene>
<protein>
    <submittedName>
        <fullName evidence="2">Uncharacterized protein</fullName>
    </submittedName>
</protein>
<reference evidence="2 3" key="1">
    <citation type="submission" date="2013-09" db="EMBL/GenBank/DDBJ databases">
        <title>Corchorus capsularis genome sequencing.</title>
        <authorList>
            <person name="Alam M."/>
            <person name="Haque M.S."/>
            <person name="Islam M.S."/>
            <person name="Emdad E.M."/>
            <person name="Islam M.M."/>
            <person name="Ahmed B."/>
            <person name="Halim A."/>
            <person name="Hossen Q.M.M."/>
            <person name="Hossain M.Z."/>
            <person name="Ahmed R."/>
            <person name="Khan M.M."/>
            <person name="Islam R."/>
            <person name="Rashid M.M."/>
            <person name="Khan S.A."/>
            <person name="Rahman M.S."/>
            <person name="Alam M."/>
        </authorList>
    </citation>
    <scope>NUCLEOTIDE SEQUENCE [LARGE SCALE GENOMIC DNA]</scope>
    <source>
        <strain evidence="3">cv. CVL-1</strain>
        <tissue evidence="2">Whole seedling</tissue>
    </source>
</reference>